<keyword evidence="2" id="KW-0732">Signal</keyword>
<dbReference type="InterPro" id="IPR008972">
    <property type="entry name" value="Cupredoxin"/>
</dbReference>
<dbReference type="Proteomes" id="UP001589628">
    <property type="component" value="Unassembled WGS sequence"/>
</dbReference>
<gene>
    <name evidence="3" type="ORF">ACFFLH_09855</name>
</gene>
<feature type="signal peptide" evidence="2">
    <location>
        <begin position="1"/>
        <end position="27"/>
    </location>
</feature>
<comment type="caution">
    <text evidence="3">The sequence shown here is derived from an EMBL/GenBank/DDBJ whole genome shotgun (WGS) entry which is preliminary data.</text>
</comment>
<feature type="chain" id="PRO_5045140322" evidence="2">
    <location>
        <begin position="28"/>
        <end position="215"/>
    </location>
</feature>
<evidence type="ECO:0000313" key="4">
    <source>
        <dbReference type="Proteomes" id="UP001589628"/>
    </source>
</evidence>
<dbReference type="RefSeq" id="WP_051527560.1">
    <property type="nucleotide sequence ID" value="NZ_JBHLZN010000003.1"/>
</dbReference>
<evidence type="ECO:0000313" key="3">
    <source>
        <dbReference type="EMBL" id="MFB9886715.1"/>
    </source>
</evidence>
<name>A0ABV5ZBQ3_9GAMM</name>
<dbReference type="Gene3D" id="2.60.40.420">
    <property type="entry name" value="Cupredoxins - blue copper proteins"/>
    <property type="match status" value="1"/>
</dbReference>
<proteinExistence type="predicted"/>
<dbReference type="EMBL" id="JBHLZN010000003">
    <property type="protein sequence ID" value="MFB9886715.1"/>
    <property type="molecule type" value="Genomic_DNA"/>
</dbReference>
<organism evidence="3 4">
    <name type="scientific">Balneatrix alpica</name>
    <dbReference type="NCBI Taxonomy" id="75684"/>
    <lineage>
        <taxon>Bacteria</taxon>
        <taxon>Pseudomonadati</taxon>
        <taxon>Pseudomonadota</taxon>
        <taxon>Gammaproteobacteria</taxon>
        <taxon>Oceanospirillales</taxon>
        <taxon>Balneatrichaceae</taxon>
        <taxon>Balneatrix</taxon>
    </lineage>
</organism>
<evidence type="ECO:0000256" key="1">
    <source>
        <dbReference type="SAM" id="MobiDB-lite"/>
    </source>
</evidence>
<keyword evidence="4" id="KW-1185">Reference proteome</keyword>
<protein>
    <submittedName>
        <fullName evidence="3">Methylamine utilization protein</fullName>
    </submittedName>
</protein>
<dbReference type="InterPro" id="IPR034242">
    <property type="entry name" value="MauL"/>
</dbReference>
<sequence>MRTLTCYAFIATSLALTLPLTSSLSLAASLQLQLTDQQGQPLANAVVEVIAPAATDVPPQQAQVRQHQRQFIPHVSAVPVGSAVSFPNDDHYRHHVYSFSEAKMFELQLYQDERDHAPVIFDRPGLVVLGCNIHDSMLAYIYVGQSPWLGVSDQQGQVNLSDLPPGPYQVKLWHPWQLQSQTQPLSAGQHQLSLTVKPPTPDKPMPKYYDPLSDY</sequence>
<feature type="region of interest" description="Disordered" evidence="1">
    <location>
        <begin position="187"/>
        <end position="215"/>
    </location>
</feature>
<accession>A0ABV5ZBQ3</accession>
<reference evidence="3 4" key="1">
    <citation type="submission" date="2024-09" db="EMBL/GenBank/DDBJ databases">
        <authorList>
            <person name="Sun Q."/>
            <person name="Mori K."/>
        </authorList>
    </citation>
    <scope>NUCLEOTIDE SEQUENCE [LARGE SCALE GENOMIC DNA]</scope>
    <source>
        <strain evidence="3 4">ATCC 51285</strain>
    </source>
</reference>
<evidence type="ECO:0000256" key="2">
    <source>
        <dbReference type="SAM" id="SignalP"/>
    </source>
</evidence>
<dbReference type="CDD" id="cd04221">
    <property type="entry name" value="MauL"/>
    <property type="match status" value="1"/>
</dbReference>
<dbReference type="SUPFAM" id="SSF49503">
    <property type="entry name" value="Cupredoxins"/>
    <property type="match status" value="1"/>
</dbReference>